<proteinExistence type="predicted"/>
<protein>
    <submittedName>
        <fullName evidence="1">Uncharacterized protein</fullName>
    </submittedName>
</protein>
<dbReference type="EMBL" id="BPLR01011886">
    <property type="protein sequence ID" value="GIY49780.1"/>
    <property type="molecule type" value="Genomic_DNA"/>
</dbReference>
<keyword evidence="2" id="KW-1185">Reference proteome</keyword>
<dbReference type="AlphaFoldDB" id="A0AAV4TU40"/>
<organism evidence="1 2">
    <name type="scientific">Caerostris extrusa</name>
    <name type="common">Bark spider</name>
    <name type="synonym">Caerostris bankana</name>
    <dbReference type="NCBI Taxonomy" id="172846"/>
    <lineage>
        <taxon>Eukaryota</taxon>
        <taxon>Metazoa</taxon>
        <taxon>Ecdysozoa</taxon>
        <taxon>Arthropoda</taxon>
        <taxon>Chelicerata</taxon>
        <taxon>Arachnida</taxon>
        <taxon>Araneae</taxon>
        <taxon>Araneomorphae</taxon>
        <taxon>Entelegynae</taxon>
        <taxon>Araneoidea</taxon>
        <taxon>Araneidae</taxon>
        <taxon>Caerostris</taxon>
    </lineage>
</organism>
<accession>A0AAV4TU40</accession>
<evidence type="ECO:0000313" key="1">
    <source>
        <dbReference type="EMBL" id="GIY49780.1"/>
    </source>
</evidence>
<dbReference type="Proteomes" id="UP001054945">
    <property type="component" value="Unassembled WGS sequence"/>
</dbReference>
<sequence>MAFKLKGRIPYVLLEYRVHGLETVKATATRTEEKVVYRADRDGRQLFGVTEKRETNPDSRKWSLKKKHVRS</sequence>
<gene>
    <name evidence="1" type="ORF">CEXT_220361</name>
</gene>
<evidence type="ECO:0000313" key="2">
    <source>
        <dbReference type="Proteomes" id="UP001054945"/>
    </source>
</evidence>
<comment type="caution">
    <text evidence="1">The sequence shown here is derived from an EMBL/GenBank/DDBJ whole genome shotgun (WGS) entry which is preliminary data.</text>
</comment>
<name>A0AAV4TU40_CAEEX</name>
<reference evidence="1 2" key="1">
    <citation type="submission" date="2021-06" db="EMBL/GenBank/DDBJ databases">
        <title>Caerostris extrusa draft genome.</title>
        <authorList>
            <person name="Kono N."/>
            <person name="Arakawa K."/>
        </authorList>
    </citation>
    <scope>NUCLEOTIDE SEQUENCE [LARGE SCALE GENOMIC DNA]</scope>
</reference>